<dbReference type="EMBL" id="SDWJ01000001">
    <property type="protein sequence ID" value="MVZ96370.1"/>
    <property type="molecule type" value="Genomic_DNA"/>
</dbReference>
<dbReference type="AlphaFoldDB" id="A0A6I4LW74"/>
<organism evidence="2 3">
    <name type="scientific">Sphingorhabdus profundilacus</name>
    <dbReference type="NCBI Taxonomy" id="2509718"/>
    <lineage>
        <taxon>Bacteria</taxon>
        <taxon>Pseudomonadati</taxon>
        <taxon>Pseudomonadota</taxon>
        <taxon>Alphaproteobacteria</taxon>
        <taxon>Sphingomonadales</taxon>
        <taxon>Sphingomonadaceae</taxon>
        <taxon>Sphingorhabdus</taxon>
    </lineage>
</organism>
<gene>
    <name evidence="2" type="ORF">EUU23_01475</name>
</gene>
<dbReference type="Pfam" id="PF07362">
    <property type="entry name" value="CcdA"/>
    <property type="match status" value="1"/>
</dbReference>
<comment type="caution">
    <text evidence="2">The sequence shown here is derived from an EMBL/GenBank/DDBJ whole genome shotgun (WGS) entry which is preliminary data.</text>
</comment>
<dbReference type="RefSeq" id="WP_160352364.1">
    <property type="nucleotide sequence ID" value="NZ_SDWJ01000001.1"/>
</dbReference>
<dbReference type="Proteomes" id="UP000471147">
    <property type="component" value="Unassembled WGS sequence"/>
</dbReference>
<protein>
    <submittedName>
        <fullName evidence="2">Post-segregation antitoxin CcdA</fullName>
    </submittedName>
</protein>
<proteinExistence type="predicted"/>
<dbReference type="OrthoDB" id="7191115at2"/>
<evidence type="ECO:0000256" key="1">
    <source>
        <dbReference type="ARBA" id="ARBA00022649"/>
    </source>
</evidence>
<sequence>MNFPVRHEKTKKPTNVSLDFELVAEARQLGINISQACETGLSEKVRSAKAEKWLRENKDALDWSNAYVEKHGIPLARYRMF</sequence>
<keyword evidence="1" id="KW-1277">Toxin-antitoxin system</keyword>
<name>A0A6I4LW74_9SPHN</name>
<dbReference type="InterPro" id="IPR009956">
    <property type="entry name" value="Post-segregation_anti-tox_CcdA"/>
</dbReference>
<evidence type="ECO:0000313" key="3">
    <source>
        <dbReference type="Proteomes" id="UP000471147"/>
    </source>
</evidence>
<evidence type="ECO:0000313" key="2">
    <source>
        <dbReference type="EMBL" id="MVZ96370.1"/>
    </source>
</evidence>
<reference evidence="2 3" key="1">
    <citation type="submission" date="2019-01" db="EMBL/GenBank/DDBJ databases">
        <title>Sphingorhabdus lacus sp.nov., isolated from an oligotrophic freshwater lake.</title>
        <authorList>
            <person name="Park M."/>
        </authorList>
    </citation>
    <scope>NUCLEOTIDE SEQUENCE [LARGE SCALE GENOMIC DNA]</scope>
    <source>
        <strain evidence="2 3">IMCC26285</strain>
    </source>
</reference>
<accession>A0A6I4LW74</accession>
<keyword evidence="3" id="KW-1185">Reference proteome</keyword>